<keyword evidence="4 7" id="KW-0812">Transmembrane</keyword>
<evidence type="ECO:0000256" key="2">
    <source>
        <dbReference type="ARBA" id="ARBA00011006"/>
    </source>
</evidence>
<evidence type="ECO:0000313" key="8">
    <source>
        <dbReference type="EMBL" id="MBI1682893.1"/>
    </source>
</evidence>
<proteinExistence type="inferred from homology"/>
<comment type="subcellular location">
    <subcellularLocation>
        <location evidence="1">Cell membrane</location>
        <topology evidence="1">Multi-pass membrane protein</topology>
    </subcellularLocation>
</comment>
<dbReference type="Proteomes" id="UP000639859">
    <property type="component" value="Unassembled WGS sequence"/>
</dbReference>
<keyword evidence="5 7" id="KW-1133">Transmembrane helix</keyword>
<protein>
    <submittedName>
        <fullName evidence="8">GlsB/YeaQ/YmgE family stress response membrane protein</fullName>
    </submittedName>
</protein>
<keyword evidence="9" id="KW-1185">Reference proteome</keyword>
<evidence type="ECO:0000256" key="1">
    <source>
        <dbReference type="ARBA" id="ARBA00004651"/>
    </source>
</evidence>
<sequence>MSILAWLVVGLIAGFLASKVINKTGSGIVVDIVLGVVGALVGGFVFNSLGHSAPTGINLYSIFVAFVGAVIVLVVYHLIFRRRAL</sequence>
<evidence type="ECO:0000256" key="3">
    <source>
        <dbReference type="ARBA" id="ARBA00022475"/>
    </source>
</evidence>
<dbReference type="Pfam" id="PF04226">
    <property type="entry name" value="Transgly_assoc"/>
    <property type="match status" value="1"/>
</dbReference>
<evidence type="ECO:0000256" key="5">
    <source>
        <dbReference type="ARBA" id="ARBA00022989"/>
    </source>
</evidence>
<keyword evidence="3" id="KW-1003">Cell membrane</keyword>
<evidence type="ECO:0000256" key="7">
    <source>
        <dbReference type="SAM" id="Phobius"/>
    </source>
</evidence>
<gene>
    <name evidence="8" type="ORF">I4Q42_04340</name>
</gene>
<feature type="transmembrane region" description="Helical" evidence="7">
    <location>
        <begin position="27"/>
        <end position="47"/>
    </location>
</feature>
<accession>A0ABS0STH0</accession>
<reference evidence="8 9" key="1">
    <citation type="submission" date="2020-11" db="EMBL/GenBank/DDBJ databases">
        <title>genome sequence of strain KACC 18849.</title>
        <authorList>
            <person name="Gao J."/>
            <person name="Zhang X."/>
        </authorList>
    </citation>
    <scope>NUCLEOTIDE SEQUENCE [LARGE SCALE GENOMIC DNA]</scope>
    <source>
        <strain evidence="8 9">KACC 18849</strain>
    </source>
</reference>
<dbReference type="EMBL" id="JADWOX010000002">
    <property type="protein sequence ID" value="MBI1682893.1"/>
    <property type="molecule type" value="Genomic_DNA"/>
</dbReference>
<evidence type="ECO:0000256" key="6">
    <source>
        <dbReference type="ARBA" id="ARBA00023136"/>
    </source>
</evidence>
<name>A0ABS0STH0_9CAUL</name>
<evidence type="ECO:0000313" key="9">
    <source>
        <dbReference type="Proteomes" id="UP000639859"/>
    </source>
</evidence>
<dbReference type="PANTHER" id="PTHR33884">
    <property type="entry name" value="UPF0410 PROTEIN YMGE"/>
    <property type="match status" value="1"/>
</dbReference>
<comment type="caution">
    <text evidence="8">The sequence shown here is derived from an EMBL/GenBank/DDBJ whole genome shotgun (WGS) entry which is preliminary data.</text>
</comment>
<keyword evidence="6 7" id="KW-0472">Membrane</keyword>
<dbReference type="PANTHER" id="PTHR33884:SF3">
    <property type="entry name" value="UPF0410 PROTEIN YMGE"/>
    <property type="match status" value="1"/>
</dbReference>
<organism evidence="8 9">
    <name type="scientific">Caulobacter hibisci</name>
    <dbReference type="NCBI Taxonomy" id="2035993"/>
    <lineage>
        <taxon>Bacteria</taxon>
        <taxon>Pseudomonadati</taxon>
        <taxon>Pseudomonadota</taxon>
        <taxon>Alphaproteobacteria</taxon>
        <taxon>Caulobacterales</taxon>
        <taxon>Caulobacteraceae</taxon>
        <taxon>Caulobacter</taxon>
    </lineage>
</organism>
<evidence type="ECO:0000256" key="4">
    <source>
        <dbReference type="ARBA" id="ARBA00022692"/>
    </source>
</evidence>
<comment type="similarity">
    <text evidence="2">Belongs to the UPF0410 family.</text>
</comment>
<dbReference type="InterPro" id="IPR007341">
    <property type="entry name" value="Transgly_assoc"/>
</dbReference>
<feature type="transmembrane region" description="Helical" evidence="7">
    <location>
        <begin position="59"/>
        <end position="79"/>
    </location>
</feature>
<dbReference type="RefSeq" id="WP_198574838.1">
    <property type="nucleotide sequence ID" value="NZ_JADWOX010000002.1"/>
</dbReference>